<protein>
    <submittedName>
        <fullName evidence="1">Uncharacterized protein</fullName>
    </submittedName>
</protein>
<dbReference type="EMBL" id="GBXM01044701">
    <property type="protein sequence ID" value="JAH63876.1"/>
    <property type="molecule type" value="Transcribed_RNA"/>
</dbReference>
<reference evidence="1" key="2">
    <citation type="journal article" date="2015" name="Fish Shellfish Immunol.">
        <title>Early steps in the European eel (Anguilla anguilla)-Vibrio vulnificus interaction in the gills: Role of the RtxA13 toxin.</title>
        <authorList>
            <person name="Callol A."/>
            <person name="Pajuelo D."/>
            <person name="Ebbesson L."/>
            <person name="Teles M."/>
            <person name="MacKenzie S."/>
            <person name="Amaro C."/>
        </authorList>
    </citation>
    <scope>NUCLEOTIDE SEQUENCE</scope>
</reference>
<sequence>MWNEAHSFISYVKQRRKLTQWI</sequence>
<evidence type="ECO:0000313" key="1">
    <source>
        <dbReference type="EMBL" id="JAH63876.1"/>
    </source>
</evidence>
<reference evidence="1" key="1">
    <citation type="submission" date="2014-11" db="EMBL/GenBank/DDBJ databases">
        <authorList>
            <person name="Amaro Gonzalez C."/>
        </authorList>
    </citation>
    <scope>NUCLEOTIDE SEQUENCE</scope>
</reference>
<organism evidence="1">
    <name type="scientific">Anguilla anguilla</name>
    <name type="common">European freshwater eel</name>
    <name type="synonym">Muraena anguilla</name>
    <dbReference type="NCBI Taxonomy" id="7936"/>
    <lineage>
        <taxon>Eukaryota</taxon>
        <taxon>Metazoa</taxon>
        <taxon>Chordata</taxon>
        <taxon>Craniata</taxon>
        <taxon>Vertebrata</taxon>
        <taxon>Euteleostomi</taxon>
        <taxon>Actinopterygii</taxon>
        <taxon>Neopterygii</taxon>
        <taxon>Teleostei</taxon>
        <taxon>Anguilliformes</taxon>
        <taxon>Anguillidae</taxon>
        <taxon>Anguilla</taxon>
    </lineage>
</organism>
<dbReference type="AlphaFoldDB" id="A0A0E9UDM0"/>
<accession>A0A0E9UDM0</accession>
<proteinExistence type="predicted"/>
<name>A0A0E9UDM0_ANGAN</name>